<dbReference type="InterPro" id="IPR005829">
    <property type="entry name" value="Sugar_transporter_CS"/>
</dbReference>
<dbReference type="InterPro" id="IPR036259">
    <property type="entry name" value="MFS_trans_sf"/>
</dbReference>
<dbReference type="PROSITE" id="PS00216">
    <property type="entry name" value="SUGAR_TRANSPORT_1"/>
    <property type="match status" value="1"/>
</dbReference>
<dbReference type="OrthoDB" id="2986280at2"/>
<keyword evidence="5 7" id="KW-1133">Transmembrane helix</keyword>
<evidence type="ECO:0000256" key="5">
    <source>
        <dbReference type="ARBA" id="ARBA00022989"/>
    </source>
</evidence>
<name>A0A4R3LAV3_9BACL</name>
<dbReference type="Proteomes" id="UP000294937">
    <property type="component" value="Unassembled WGS sequence"/>
</dbReference>
<organism evidence="9 10">
    <name type="scientific">Hazenella coriacea</name>
    <dbReference type="NCBI Taxonomy" id="1179467"/>
    <lineage>
        <taxon>Bacteria</taxon>
        <taxon>Bacillati</taxon>
        <taxon>Bacillota</taxon>
        <taxon>Bacilli</taxon>
        <taxon>Bacillales</taxon>
        <taxon>Thermoactinomycetaceae</taxon>
        <taxon>Hazenella</taxon>
    </lineage>
</organism>
<feature type="transmembrane region" description="Helical" evidence="7">
    <location>
        <begin position="379"/>
        <end position="400"/>
    </location>
</feature>
<feature type="transmembrane region" description="Helical" evidence="7">
    <location>
        <begin position="16"/>
        <end position="40"/>
    </location>
</feature>
<dbReference type="SUPFAM" id="SSF103473">
    <property type="entry name" value="MFS general substrate transporter"/>
    <property type="match status" value="1"/>
</dbReference>
<dbReference type="InterPro" id="IPR011701">
    <property type="entry name" value="MFS"/>
</dbReference>
<evidence type="ECO:0000313" key="10">
    <source>
        <dbReference type="Proteomes" id="UP000294937"/>
    </source>
</evidence>
<feature type="transmembrane region" description="Helical" evidence="7">
    <location>
        <begin position="259"/>
        <end position="281"/>
    </location>
</feature>
<feature type="transmembrane region" description="Helical" evidence="7">
    <location>
        <begin position="352"/>
        <end position="373"/>
    </location>
</feature>
<dbReference type="PROSITE" id="PS50850">
    <property type="entry name" value="MFS"/>
    <property type="match status" value="1"/>
</dbReference>
<evidence type="ECO:0000256" key="6">
    <source>
        <dbReference type="ARBA" id="ARBA00023136"/>
    </source>
</evidence>
<feature type="transmembrane region" description="Helical" evidence="7">
    <location>
        <begin position="319"/>
        <end position="340"/>
    </location>
</feature>
<comment type="caution">
    <text evidence="9">The sequence shown here is derived from an EMBL/GenBank/DDBJ whole genome shotgun (WGS) entry which is preliminary data.</text>
</comment>
<reference evidence="9 10" key="1">
    <citation type="submission" date="2019-03" db="EMBL/GenBank/DDBJ databases">
        <title>Genomic Encyclopedia of Type Strains, Phase IV (KMG-IV): sequencing the most valuable type-strain genomes for metagenomic binning, comparative biology and taxonomic classification.</title>
        <authorList>
            <person name="Goeker M."/>
        </authorList>
    </citation>
    <scope>NUCLEOTIDE SEQUENCE [LARGE SCALE GENOMIC DNA]</scope>
    <source>
        <strain evidence="9 10">DSM 45707</strain>
    </source>
</reference>
<sequence>MTTANLNKKQKTTPNAAVLIVLSSIPLIMVLGNSMLIPVLPTIGKELGITTFQVSLLITLFSIPAAIVIPIAGILADRLGRKRVIVVSLIIYGIGGLLGGIASIWQGGSYLFLLIARIIQGIGAAGTAPIAMVLAGDLFKKGERSKALGIIESSNAMGKVLSPIFGSLLAAITWYAMFFVFPIFTIPVAIALWKLIDEPALEQKPLPLVQYKERIFKTFKRQGRWISITFLAGLLIFFTTFGVLFYLSDLLEKRYGLDGLIKGFVIAIPVLFLAVTAYWTGSYIKNHARMMKRLIMIGLITITASVAAMPWFSGAVMTIILSSLIGTGTGLIVPCLNTLITSAVGIQERGVITSLYGSVRFFGVALGPPVFGALTNRPIVLFLSVAAAMGIVTVLAGLMIHRPQHLRGKDGHSRVLLRKRRFHPAT</sequence>
<evidence type="ECO:0000256" key="7">
    <source>
        <dbReference type="SAM" id="Phobius"/>
    </source>
</evidence>
<dbReference type="EMBL" id="SMAG01000001">
    <property type="protein sequence ID" value="TCS96398.1"/>
    <property type="molecule type" value="Genomic_DNA"/>
</dbReference>
<keyword evidence="6 7" id="KW-0472">Membrane</keyword>
<dbReference type="GO" id="GO:0005886">
    <property type="term" value="C:plasma membrane"/>
    <property type="evidence" value="ECO:0007669"/>
    <property type="project" value="UniProtKB-SubCell"/>
</dbReference>
<evidence type="ECO:0000256" key="2">
    <source>
        <dbReference type="ARBA" id="ARBA00022448"/>
    </source>
</evidence>
<dbReference type="GO" id="GO:0022857">
    <property type="term" value="F:transmembrane transporter activity"/>
    <property type="evidence" value="ECO:0007669"/>
    <property type="project" value="InterPro"/>
</dbReference>
<proteinExistence type="predicted"/>
<protein>
    <submittedName>
        <fullName evidence="9">ACDE family multidrug resistance protein</fullName>
    </submittedName>
</protein>
<evidence type="ECO:0000259" key="8">
    <source>
        <dbReference type="PROSITE" id="PS50850"/>
    </source>
</evidence>
<feature type="transmembrane region" description="Helical" evidence="7">
    <location>
        <begin position="172"/>
        <end position="196"/>
    </location>
</feature>
<dbReference type="RefSeq" id="WP_131922821.1">
    <property type="nucleotide sequence ID" value="NZ_SMAG01000001.1"/>
</dbReference>
<gene>
    <name evidence="9" type="ORF">EDD58_10129</name>
</gene>
<feature type="transmembrane region" description="Helical" evidence="7">
    <location>
        <begin position="225"/>
        <end position="247"/>
    </location>
</feature>
<dbReference type="Gene3D" id="1.20.1250.20">
    <property type="entry name" value="MFS general substrate transporter like domains"/>
    <property type="match status" value="1"/>
</dbReference>
<dbReference type="InterPro" id="IPR020846">
    <property type="entry name" value="MFS_dom"/>
</dbReference>
<keyword evidence="2" id="KW-0813">Transport</keyword>
<feature type="transmembrane region" description="Helical" evidence="7">
    <location>
        <begin position="52"/>
        <end position="72"/>
    </location>
</feature>
<dbReference type="InterPro" id="IPR050189">
    <property type="entry name" value="MFS_Efflux_Transporters"/>
</dbReference>
<keyword evidence="4 7" id="KW-0812">Transmembrane</keyword>
<keyword evidence="3" id="KW-1003">Cell membrane</keyword>
<dbReference type="Pfam" id="PF07690">
    <property type="entry name" value="MFS_1"/>
    <property type="match status" value="1"/>
</dbReference>
<feature type="transmembrane region" description="Helical" evidence="7">
    <location>
        <begin position="293"/>
        <end position="313"/>
    </location>
</feature>
<dbReference type="CDD" id="cd17474">
    <property type="entry name" value="MFS_YfmO_like"/>
    <property type="match status" value="1"/>
</dbReference>
<feature type="transmembrane region" description="Helical" evidence="7">
    <location>
        <begin position="84"/>
        <end position="105"/>
    </location>
</feature>
<dbReference type="PANTHER" id="PTHR43124">
    <property type="entry name" value="PURINE EFFLUX PUMP PBUE"/>
    <property type="match status" value="1"/>
</dbReference>
<keyword evidence="10" id="KW-1185">Reference proteome</keyword>
<feature type="domain" description="Major facilitator superfamily (MFS) profile" evidence="8">
    <location>
        <begin position="18"/>
        <end position="404"/>
    </location>
</feature>
<evidence type="ECO:0000256" key="3">
    <source>
        <dbReference type="ARBA" id="ARBA00022475"/>
    </source>
</evidence>
<dbReference type="AlphaFoldDB" id="A0A4R3LAV3"/>
<comment type="subcellular location">
    <subcellularLocation>
        <location evidence="1">Cell membrane</location>
        <topology evidence="1">Multi-pass membrane protein</topology>
    </subcellularLocation>
</comment>
<accession>A0A4R3LAV3</accession>
<evidence type="ECO:0000313" key="9">
    <source>
        <dbReference type="EMBL" id="TCS96398.1"/>
    </source>
</evidence>
<dbReference type="PANTHER" id="PTHR43124:SF3">
    <property type="entry name" value="CHLORAMPHENICOL EFFLUX PUMP RV0191"/>
    <property type="match status" value="1"/>
</dbReference>
<evidence type="ECO:0000256" key="4">
    <source>
        <dbReference type="ARBA" id="ARBA00022692"/>
    </source>
</evidence>
<evidence type="ECO:0000256" key="1">
    <source>
        <dbReference type="ARBA" id="ARBA00004651"/>
    </source>
</evidence>